<evidence type="ECO:0000313" key="3">
    <source>
        <dbReference type="EMBL" id="ASM70924.1"/>
    </source>
</evidence>
<dbReference type="GO" id="GO:0061928">
    <property type="term" value="F:glutathione specific gamma-glutamylcyclotransferase activity"/>
    <property type="evidence" value="ECO:0007669"/>
    <property type="project" value="UniProtKB-EC"/>
</dbReference>
<keyword evidence="3" id="KW-0808">Transferase</keyword>
<dbReference type="KEGG" id="spse:SULPSESMR1_00083"/>
<dbReference type="InterPro" id="IPR036568">
    <property type="entry name" value="GGCT-like_sf"/>
</dbReference>
<name>A0A221JW11_9RHOB</name>
<reference evidence="3 4" key="1">
    <citation type="submission" date="2017-07" db="EMBL/GenBank/DDBJ databases">
        <title>Genome Sequence of Sulfitobacter pseudonitzschiae Strain SMR1 Isolated from a culture of the Diatom Skeletonema marinoi.</title>
        <authorList>
            <person name="Topel M."/>
            <person name="Pinder M.I.M."/>
            <person name="Johansson O.N."/>
            <person name="Kourtchenko O."/>
            <person name="Godhe A."/>
            <person name="Clarke A.K."/>
        </authorList>
    </citation>
    <scope>NUCLEOTIDE SEQUENCE [LARGE SCALE GENOMIC DNA]</scope>
    <source>
        <strain evidence="3 4">SMR1</strain>
    </source>
</reference>
<dbReference type="SUPFAM" id="SSF110857">
    <property type="entry name" value="Gamma-glutamyl cyclotransferase-like"/>
    <property type="match status" value="1"/>
</dbReference>
<dbReference type="InterPro" id="IPR006840">
    <property type="entry name" value="ChaC"/>
</dbReference>
<dbReference type="GO" id="GO:0006751">
    <property type="term" value="P:glutathione catabolic process"/>
    <property type="evidence" value="ECO:0007669"/>
    <property type="project" value="InterPro"/>
</dbReference>
<dbReference type="Gene3D" id="3.10.490.10">
    <property type="entry name" value="Gamma-glutamyl cyclotransferase-like"/>
    <property type="match status" value="1"/>
</dbReference>
<dbReference type="CDD" id="cd06661">
    <property type="entry name" value="GGCT_like"/>
    <property type="match status" value="1"/>
</dbReference>
<gene>
    <name evidence="3" type="ORF">SULPSESMR1_00083</name>
</gene>
<evidence type="ECO:0000256" key="2">
    <source>
        <dbReference type="ARBA" id="ARBA00023239"/>
    </source>
</evidence>
<dbReference type="STRING" id="1402135.SAMN05444149_102133"/>
<organism evidence="3 4">
    <name type="scientific">Pseudosulfitobacter pseudonitzschiae</name>
    <dbReference type="NCBI Taxonomy" id="1402135"/>
    <lineage>
        <taxon>Bacteria</taxon>
        <taxon>Pseudomonadati</taxon>
        <taxon>Pseudomonadota</taxon>
        <taxon>Alphaproteobacteria</taxon>
        <taxon>Rhodobacterales</taxon>
        <taxon>Roseobacteraceae</taxon>
        <taxon>Pseudosulfitobacter</taxon>
    </lineage>
</organism>
<dbReference type="Proteomes" id="UP000199754">
    <property type="component" value="Chromosome"/>
</dbReference>
<proteinExistence type="predicted"/>
<dbReference type="EC" id="4.3.2.7" evidence="1"/>
<sequence>MTDGRISSQERRLQSIADSCILTLRARQLTQALMKAPYFFGYGSLVNRATHAYPEAQTATLSGWRRAWVRARERDDLVFLTAVPDPAARISGLIAAVPNADWVALDTRETGYRRRDATDAVTHVATQAESIAVYAIDPRDMRREGQHHILQSYLDVVVQGFLNEFGEEGVAEFFATTSGWDTPVLNDRAKPLYPRAQVLTTFETALVDHHLARARVGL</sequence>
<keyword evidence="2" id="KW-0456">Lyase</keyword>
<dbReference type="InterPro" id="IPR013024">
    <property type="entry name" value="GGCT-like"/>
</dbReference>
<evidence type="ECO:0000313" key="4">
    <source>
        <dbReference type="Proteomes" id="UP000199754"/>
    </source>
</evidence>
<dbReference type="GO" id="GO:0016740">
    <property type="term" value="F:transferase activity"/>
    <property type="evidence" value="ECO:0007669"/>
    <property type="project" value="UniProtKB-KW"/>
</dbReference>
<keyword evidence="4" id="KW-1185">Reference proteome</keyword>
<dbReference type="Pfam" id="PF04752">
    <property type="entry name" value="ChaC"/>
    <property type="match status" value="1"/>
</dbReference>
<dbReference type="EMBL" id="CP022415">
    <property type="protein sequence ID" value="ASM70924.1"/>
    <property type="molecule type" value="Genomic_DNA"/>
</dbReference>
<evidence type="ECO:0000256" key="1">
    <source>
        <dbReference type="ARBA" id="ARBA00012344"/>
    </source>
</evidence>
<accession>A0A221JW11</accession>
<dbReference type="AlphaFoldDB" id="A0A221JW11"/>
<protein>
    <recommendedName>
        <fullName evidence="1">glutathione-specific gamma-glutamylcyclotransferase</fullName>
        <ecNumber evidence="1">4.3.2.7</ecNumber>
    </recommendedName>
</protein>